<evidence type="ECO:0000313" key="6">
    <source>
        <dbReference type="Proteomes" id="UP001152888"/>
    </source>
</evidence>
<dbReference type="Proteomes" id="UP001152888">
    <property type="component" value="Unassembled WGS sequence"/>
</dbReference>
<protein>
    <recommendedName>
        <fullName evidence="4">DDE Tnp4 domain-containing protein</fullName>
    </recommendedName>
</protein>
<evidence type="ECO:0000256" key="2">
    <source>
        <dbReference type="ARBA" id="ARBA00022723"/>
    </source>
</evidence>
<evidence type="ECO:0000313" key="5">
    <source>
        <dbReference type="EMBL" id="CAH1959336.1"/>
    </source>
</evidence>
<keyword evidence="2" id="KW-0479">Metal-binding</keyword>
<evidence type="ECO:0000256" key="1">
    <source>
        <dbReference type="ARBA" id="ARBA00001968"/>
    </source>
</evidence>
<sequence>MKPFPGHHAVGTPKRLFNQKLSSSRVTIENTFGIISSVFRIFKRPIPLNIPKASLITMICVLLHNFLRKSKTSRHMYTPPNSVDKYVNEIESIYQYTFFQIFGGTPVEHPGAIVLHFSLLEIEILGLVIGKTNRGLKDILQKGETVQEAIDIVFGENDDLDYPVEAIYIAPPEPAVLTDKDSGDEDEGPFEQTSVTCRS</sequence>
<dbReference type="GO" id="GO:0046872">
    <property type="term" value="F:metal ion binding"/>
    <property type="evidence" value="ECO:0007669"/>
    <property type="project" value="UniProtKB-KW"/>
</dbReference>
<dbReference type="AlphaFoldDB" id="A0A9P0NUC4"/>
<evidence type="ECO:0000256" key="3">
    <source>
        <dbReference type="SAM" id="MobiDB-lite"/>
    </source>
</evidence>
<evidence type="ECO:0000259" key="4">
    <source>
        <dbReference type="Pfam" id="PF13359"/>
    </source>
</evidence>
<name>A0A9P0NUC4_ACAOB</name>
<dbReference type="Pfam" id="PF13359">
    <property type="entry name" value="DDE_Tnp_4"/>
    <property type="match status" value="1"/>
</dbReference>
<dbReference type="OrthoDB" id="6627079at2759"/>
<proteinExistence type="predicted"/>
<feature type="region of interest" description="Disordered" evidence="3">
    <location>
        <begin position="175"/>
        <end position="199"/>
    </location>
</feature>
<gene>
    <name evidence="5" type="ORF">ACAOBT_LOCUS3125</name>
</gene>
<dbReference type="EMBL" id="CAKOFQ010006681">
    <property type="protein sequence ID" value="CAH1959336.1"/>
    <property type="molecule type" value="Genomic_DNA"/>
</dbReference>
<keyword evidence="6" id="KW-1185">Reference proteome</keyword>
<reference evidence="5" key="1">
    <citation type="submission" date="2022-03" db="EMBL/GenBank/DDBJ databases">
        <authorList>
            <person name="Sayadi A."/>
        </authorList>
    </citation>
    <scope>NUCLEOTIDE SEQUENCE</scope>
</reference>
<comment type="caution">
    <text evidence="5">The sequence shown here is derived from an EMBL/GenBank/DDBJ whole genome shotgun (WGS) entry which is preliminary data.</text>
</comment>
<feature type="domain" description="DDE Tnp4" evidence="4">
    <location>
        <begin position="14"/>
        <end position="65"/>
    </location>
</feature>
<comment type="cofactor">
    <cofactor evidence="1">
        <name>a divalent metal cation</name>
        <dbReference type="ChEBI" id="CHEBI:60240"/>
    </cofactor>
</comment>
<accession>A0A9P0NUC4</accession>
<dbReference type="InterPro" id="IPR027806">
    <property type="entry name" value="HARBI1_dom"/>
</dbReference>
<organism evidence="5 6">
    <name type="scientific">Acanthoscelides obtectus</name>
    <name type="common">Bean weevil</name>
    <name type="synonym">Bruchus obtectus</name>
    <dbReference type="NCBI Taxonomy" id="200917"/>
    <lineage>
        <taxon>Eukaryota</taxon>
        <taxon>Metazoa</taxon>
        <taxon>Ecdysozoa</taxon>
        <taxon>Arthropoda</taxon>
        <taxon>Hexapoda</taxon>
        <taxon>Insecta</taxon>
        <taxon>Pterygota</taxon>
        <taxon>Neoptera</taxon>
        <taxon>Endopterygota</taxon>
        <taxon>Coleoptera</taxon>
        <taxon>Polyphaga</taxon>
        <taxon>Cucujiformia</taxon>
        <taxon>Chrysomeloidea</taxon>
        <taxon>Chrysomelidae</taxon>
        <taxon>Bruchinae</taxon>
        <taxon>Bruchini</taxon>
        <taxon>Acanthoscelides</taxon>
    </lineage>
</organism>